<keyword evidence="2" id="KW-0472">Membrane</keyword>
<dbReference type="EMBL" id="HBEJ01010768">
    <property type="protein sequence ID" value="CAD8371156.1"/>
    <property type="molecule type" value="Transcribed_RNA"/>
</dbReference>
<protein>
    <submittedName>
        <fullName evidence="3">Uncharacterized protein</fullName>
    </submittedName>
</protein>
<evidence type="ECO:0000256" key="2">
    <source>
        <dbReference type="SAM" id="Phobius"/>
    </source>
</evidence>
<reference evidence="3" key="1">
    <citation type="submission" date="2021-01" db="EMBL/GenBank/DDBJ databases">
        <authorList>
            <person name="Corre E."/>
            <person name="Pelletier E."/>
            <person name="Niang G."/>
            <person name="Scheremetjew M."/>
            <person name="Finn R."/>
            <person name="Kale V."/>
            <person name="Holt S."/>
            <person name="Cochrane G."/>
            <person name="Meng A."/>
            <person name="Brown T."/>
            <person name="Cohen L."/>
        </authorList>
    </citation>
    <scope>NUCLEOTIDE SEQUENCE</scope>
    <source>
        <strain evidence="3">CCMP3303</strain>
    </source>
</reference>
<keyword evidence="2" id="KW-0812">Transmembrane</keyword>
<feature type="region of interest" description="Disordered" evidence="1">
    <location>
        <begin position="376"/>
        <end position="417"/>
    </location>
</feature>
<dbReference type="AlphaFoldDB" id="A0A7S0FNI7"/>
<proteinExistence type="predicted"/>
<accession>A0A7S0FNI7</accession>
<feature type="transmembrane region" description="Helical" evidence="2">
    <location>
        <begin position="174"/>
        <end position="199"/>
    </location>
</feature>
<keyword evidence="2" id="KW-1133">Transmembrane helix</keyword>
<feature type="compositionally biased region" description="Basic and acidic residues" evidence="1">
    <location>
        <begin position="450"/>
        <end position="461"/>
    </location>
</feature>
<evidence type="ECO:0000256" key="1">
    <source>
        <dbReference type="SAM" id="MobiDB-lite"/>
    </source>
</evidence>
<feature type="compositionally biased region" description="Basic residues" evidence="1">
    <location>
        <begin position="107"/>
        <end position="117"/>
    </location>
</feature>
<organism evidence="3">
    <name type="scientific">Minutocellus polymorphus</name>
    <dbReference type="NCBI Taxonomy" id="265543"/>
    <lineage>
        <taxon>Eukaryota</taxon>
        <taxon>Sar</taxon>
        <taxon>Stramenopiles</taxon>
        <taxon>Ochrophyta</taxon>
        <taxon>Bacillariophyta</taxon>
        <taxon>Mediophyceae</taxon>
        <taxon>Cymatosirophycidae</taxon>
        <taxon>Cymatosirales</taxon>
        <taxon>Cymatosiraceae</taxon>
        <taxon>Minutocellus</taxon>
    </lineage>
</organism>
<feature type="compositionally biased region" description="Polar residues" evidence="1">
    <location>
        <begin position="393"/>
        <end position="406"/>
    </location>
</feature>
<evidence type="ECO:0000313" key="3">
    <source>
        <dbReference type="EMBL" id="CAD8371156.1"/>
    </source>
</evidence>
<name>A0A7S0FNI7_9STRA</name>
<feature type="region of interest" description="Disordered" evidence="1">
    <location>
        <begin position="1"/>
        <end position="118"/>
    </location>
</feature>
<feature type="compositionally biased region" description="Basic and acidic residues" evidence="1">
    <location>
        <begin position="49"/>
        <end position="62"/>
    </location>
</feature>
<gene>
    <name evidence="3" type="ORF">MPOL1434_LOCUS6313</name>
</gene>
<sequence length="582" mass="62719">MMIDPHGNDGGGFDPARHSLASVPEPGGTANAGAGGFPSNDWGEEEQAEEYHGEQHYDERENGYGYDDGGDNGGYGEEYPAPQDARSGGVTFDQPYNSEHGSASSSFRRRSRHHLSKVSRAYDTGGKGFLTPAEQHLRQMDIDGDGQLSNAAVATIMEGKMRGDEIINRLRRMIWMLGGMTLLLIFANLGTAWAVAVMAKDTSLDSNSGEMYVKGAGGDGPTIVTTRGTGDVFVFANFNISARSVYVDDTKEDGDVDQEVGDDDQEDDSLFCITPENAAKIWHDATTGTAVSAMFDFTPPVDYKLAAESAAADGEDSLPPPIDLNSISLQADGAMINETHVCLGTGLPTSRIGTTPTPSFLCIELVSSVCDDMESSAAGESSVGTGASPVADTATSNSFARNNNNGGEDADEVDDEQGGDRRRMLFHAALRNLQSLHPNSFQSSASATTDRGRELVPAQERREGRYRDCIDKCKENNKRKKKCFRKCRENRRDRRKGVFQQAIPRESVIIVSTYTFDSRNPIGTIGTGIEAESRFNARDFAWGGPSSTSSTGRAPVQAASSPFTLNALSPYASENYFEGAWD</sequence>
<feature type="compositionally biased region" description="Polar residues" evidence="1">
    <location>
        <begin position="437"/>
        <end position="449"/>
    </location>
</feature>
<feature type="compositionally biased region" description="Acidic residues" evidence="1">
    <location>
        <begin position="408"/>
        <end position="417"/>
    </location>
</feature>
<feature type="region of interest" description="Disordered" evidence="1">
    <location>
        <begin position="437"/>
        <end position="461"/>
    </location>
</feature>